<dbReference type="Gene3D" id="3.30.300.30">
    <property type="match status" value="1"/>
</dbReference>
<keyword evidence="2" id="KW-0596">Phosphopantetheine</keyword>
<dbReference type="Gene3D" id="2.30.38.10">
    <property type="entry name" value="Luciferase, Domain 3"/>
    <property type="match status" value="1"/>
</dbReference>
<accession>A0A3M3WJ03</accession>
<evidence type="ECO:0000256" key="3">
    <source>
        <dbReference type="ARBA" id="ARBA00022553"/>
    </source>
</evidence>
<dbReference type="GO" id="GO:0005829">
    <property type="term" value="C:cytosol"/>
    <property type="evidence" value="ECO:0007669"/>
    <property type="project" value="TreeGrafter"/>
</dbReference>
<organism evidence="5 6">
    <name type="scientific">Pseudomonas syringae pv. aptata</name>
    <dbReference type="NCBI Taxonomy" id="83167"/>
    <lineage>
        <taxon>Bacteria</taxon>
        <taxon>Pseudomonadati</taxon>
        <taxon>Pseudomonadota</taxon>
        <taxon>Gammaproteobacteria</taxon>
        <taxon>Pseudomonadales</taxon>
        <taxon>Pseudomonadaceae</taxon>
        <taxon>Pseudomonas</taxon>
        <taxon>Pseudomonas syringae</taxon>
    </lineage>
</organism>
<dbReference type="GO" id="GO:0043041">
    <property type="term" value="P:amino acid activation for nonribosomal peptide biosynthetic process"/>
    <property type="evidence" value="ECO:0007669"/>
    <property type="project" value="TreeGrafter"/>
</dbReference>
<dbReference type="FunFam" id="3.40.50.12780:FF:000012">
    <property type="entry name" value="Non-ribosomal peptide synthetase"/>
    <property type="match status" value="1"/>
</dbReference>
<dbReference type="InterPro" id="IPR009081">
    <property type="entry name" value="PP-bd_ACP"/>
</dbReference>
<dbReference type="PROSITE" id="PS00455">
    <property type="entry name" value="AMP_BINDING"/>
    <property type="match status" value="1"/>
</dbReference>
<dbReference type="PANTHER" id="PTHR45527">
    <property type="entry name" value="NONRIBOSOMAL PEPTIDE SYNTHETASE"/>
    <property type="match status" value="1"/>
</dbReference>
<name>A0A3M3WJ03_PSEAP</name>
<dbReference type="InterPro" id="IPR036736">
    <property type="entry name" value="ACP-like_sf"/>
</dbReference>
<dbReference type="GO" id="GO:0044550">
    <property type="term" value="P:secondary metabolite biosynthetic process"/>
    <property type="evidence" value="ECO:0007669"/>
    <property type="project" value="UniProtKB-ARBA"/>
</dbReference>
<dbReference type="InterPro" id="IPR045851">
    <property type="entry name" value="AMP-bd_C_sf"/>
</dbReference>
<dbReference type="AlphaFoldDB" id="A0A3M3WJ03"/>
<dbReference type="SUPFAM" id="SSF52777">
    <property type="entry name" value="CoA-dependent acyltransferases"/>
    <property type="match status" value="2"/>
</dbReference>
<dbReference type="Gene3D" id="1.10.1200.10">
    <property type="entry name" value="ACP-like"/>
    <property type="match status" value="1"/>
</dbReference>
<proteinExistence type="predicted"/>
<gene>
    <name evidence="5" type="ORF">ALQ37_04336</name>
</gene>
<dbReference type="InterPro" id="IPR001242">
    <property type="entry name" value="Condensation_dom"/>
</dbReference>
<dbReference type="FunFam" id="3.30.559.10:FF:000012">
    <property type="entry name" value="Non-ribosomal peptide synthetase"/>
    <property type="match status" value="1"/>
</dbReference>
<sequence length="1080" mass="118240">LYAAFSAGAEDPLPALPVQYADYAVWQRNWLSGDVLQQQRQYWQQTLGGAPALLTLPTDRPRPAQQDYSGNIRGLVLDAELTRGLKALSQRHGSTLFMTVMVAWASLLGRLAGQDDVVIGTPVANRLRAEVEDLIGFFVNTLAIRVDLSGAPSVEALMQQVKRQTLAAQTHQDLPFEQVVEVVRPQRSLSHSPIFQAMLSWQNNETSDLALGNMNLQGVAVNDHTAKFDLVLDMTEVGDQLVGTLEYATALFDESTMVRYLGYFQRLLEAMVANEHRILEHVPLVDAVEREHLLSGLNATERAYPQGQLMHRLFEAHAASRPQALAARQGEQTLTYAELDSRANALAQHLRQHGVKAGTRVAILLDRSVELLTGMLATLKCGAAYLALDRLAPEERVRFMLEDSEALMLLTRSELTAPETTPRLDLDTLDLSVAHQGPVTLADEVADETPACIIYTSGSTGMPKGVIVTHNGIVRLVRDNYDFRADDRVAFSSNPAFDASTPEIWGALLNGGQSVIIETQVLLEPVAFAALLKRHGVTAMISSTALFNLYAGLIPEALAGLRMIMCGGERADPASFRRVREHSAQVRLFNGYGPTEGTTCATSYEIFDVLPDTLSLPIGKPNANVRVYVLDAGREPVPMGVVGEIYIGGTGVALGYLNRPELTAERFSEDPFSQQAGARLYRTGDLARWLPDGNLEYLARNDGQVKVRGFRVELGEIESVLHLCDGVRNSVVVAHEASPGDTRLVAYYTVHADAEAPDPEDLRAQLSAGLAEYMVPSVFMRLDTLPLTLNGKVDQKALPAPDLNAMSARTYVAPEGATEQALADIFQELLSLERVGRHDGFFELGGHSLLAAQLVSRVRQQLNGDMALRQLFNHPTVAELAKVVDGLQAADTDSIEPIERNAPLALSFSQQRLWFLDRLDPGASGAYHMPMSLLLRGELDHGALKAALDRLVARHESLRTTFELHGEHPVQVIAAADSGFALAEQDLRSQPYEQASLSASRIADSEVAAPFDLRQGPLIRGRLLRLADDEHMLLITQHHIISDGWSVGVLINEFVALYQAFSQHQPDPLPALSIQYADYA</sequence>
<dbReference type="CDD" id="cd12117">
    <property type="entry name" value="A_NRPS_Srf_like"/>
    <property type="match status" value="1"/>
</dbReference>
<dbReference type="PROSITE" id="PS00012">
    <property type="entry name" value="PHOSPHOPANTETHEINE"/>
    <property type="match status" value="1"/>
</dbReference>
<dbReference type="EMBL" id="RBPX01000373">
    <property type="protein sequence ID" value="RMO57772.1"/>
    <property type="molecule type" value="Genomic_DNA"/>
</dbReference>
<dbReference type="CDD" id="cd19531">
    <property type="entry name" value="LCL_NRPS-like"/>
    <property type="match status" value="1"/>
</dbReference>
<dbReference type="GO" id="GO:0031177">
    <property type="term" value="F:phosphopantetheine binding"/>
    <property type="evidence" value="ECO:0007669"/>
    <property type="project" value="InterPro"/>
</dbReference>
<dbReference type="Pfam" id="PF00550">
    <property type="entry name" value="PP-binding"/>
    <property type="match status" value="1"/>
</dbReference>
<feature type="non-terminal residue" evidence="5">
    <location>
        <position position="1080"/>
    </location>
</feature>
<feature type="domain" description="Carrier" evidence="4">
    <location>
        <begin position="813"/>
        <end position="888"/>
    </location>
</feature>
<dbReference type="InterPro" id="IPR020845">
    <property type="entry name" value="AMP-binding_CS"/>
</dbReference>
<dbReference type="SUPFAM" id="SSF47336">
    <property type="entry name" value="ACP-like"/>
    <property type="match status" value="1"/>
</dbReference>
<dbReference type="Gene3D" id="3.30.559.30">
    <property type="entry name" value="Nonribosomal peptide synthetase, condensation domain"/>
    <property type="match status" value="1"/>
</dbReference>
<dbReference type="FunFam" id="2.30.38.10:FF:000001">
    <property type="entry name" value="Non-ribosomal peptide synthetase PvdI"/>
    <property type="match status" value="1"/>
</dbReference>
<comment type="cofactor">
    <cofactor evidence="1">
        <name>pantetheine 4'-phosphate</name>
        <dbReference type="ChEBI" id="CHEBI:47942"/>
    </cofactor>
</comment>
<dbReference type="FunFam" id="3.40.50.980:FF:000001">
    <property type="entry name" value="Non-ribosomal peptide synthetase"/>
    <property type="match status" value="1"/>
</dbReference>
<dbReference type="InterPro" id="IPR006162">
    <property type="entry name" value="Ppantetheine_attach_site"/>
</dbReference>
<dbReference type="FunFam" id="3.30.300.30:FF:000010">
    <property type="entry name" value="Enterobactin synthetase component F"/>
    <property type="match status" value="1"/>
</dbReference>
<dbReference type="SMART" id="SM00823">
    <property type="entry name" value="PKS_PP"/>
    <property type="match status" value="1"/>
</dbReference>
<dbReference type="Proteomes" id="UP000274541">
    <property type="component" value="Unassembled WGS sequence"/>
</dbReference>
<dbReference type="SUPFAM" id="SSF56801">
    <property type="entry name" value="Acetyl-CoA synthetase-like"/>
    <property type="match status" value="1"/>
</dbReference>
<evidence type="ECO:0000313" key="5">
    <source>
        <dbReference type="EMBL" id="RMO57772.1"/>
    </source>
</evidence>
<protein>
    <submittedName>
        <fullName evidence="5">Syringopeptin synthetase C</fullName>
    </submittedName>
</protein>
<feature type="non-terminal residue" evidence="5">
    <location>
        <position position="1"/>
    </location>
</feature>
<dbReference type="InterPro" id="IPR000873">
    <property type="entry name" value="AMP-dep_synth/lig_dom"/>
</dbReference>
<evidence type="ECO:0000256" key="2">
    <source>
        <dbReference type="ARBA" id="ARBA00022450"/>
    </source>
</evidence>
<dbReference type="PROSITE" id="PS50075">
    <property type="entry name" value="CARRIER"/>
    <property type="match status" value="1"/>
</dbReference>
<dbReference type="GO" id="GO:0072330">
    <property type="term" value="P:monocarboxylic acid biosynthetic process"/>
    <property type="evidence" value="ECO:0007669"/>
    <property type="project" value="UniProtKB-ARBA"/>
</dbReference>
<dbReference type="Gene3D" id="3.40.50.980">
    <property type="match status" value="2"/>
</dbReference>
<dbReference type="Pfam" id="PF13193">
    <property type="entry name" value="AMP-binding_C"/>
    <property type="match status" value="1"/>
</dbReference>
<dbReference type="Pfam" id="PF00501">
    <property type="entry name" value="AMP-binding"/>
    <property type="match status" value="1"/>
</dbReference>
<dbReference type="FunFam" id="1.10.1200.10:FF:000016">
    <property type="entry name" value="Non-ribosomal peptide synthase"/>
    <property type="match status" value="1"/>
</dbReference>
<evidence type="ECO:0000259" key="4">
    <source>
        <dbReference type="PROSITE" id="PS50075"/>
    </source>
</evidence>
<evidence type="ECO:0000313" key="6">
    <source>
        <dbReference type="Proteomes" id="UP000274541"/>
    </source>
</evidence>
<reference evidence="5 6" key="1">
    <citation type="submission" date="2018-08" db="EMBL/GenBank/DDBJ databases">
        <title>Recombination of ecologically and evolutionarily significant loci maintains genetic cohesion in the Pseudomonas syringae species complex.</title>
        <authorList>
            <person name="Dillon M."/>
            <person name="Thakur S."/>
            <person name="Almeida R.N.D."/>
            <person name="Weir B.S."/>
            <person name="Guttman D.S."/>
        </authorList>
    </citation>
    <scope>NUCLEOTIDE SEQUENCE [LARGE SCALE GENOMIC DNA]</scope>
    <source>
        <strain evidence="5 6">ICMP 4388</strain>
    </source>
</reference>
<dbReference type="NCBIfam" id="TIGR01733">
    <property type="entry name" value="AA-adenyl-dom"/>
    <property type="match status" value="1"/>
</dbReference>
<dbReference type="Pfam" id="PF00668">
    <property type="entry name" value="Condensation"/>
    <property type="match status" value="2"/>
</dbReference>
<dbReference type="InterPro" id="IPR023213">
    <property type="entry name" value="CAT-like_dom_sf"/>
</dbReference>
<dbReference type="InterPro" id="IPR025110">
    <property type="entry name" value="AMP-bd_C"/>
</dbReference>
<dbReference type="Gene3D" id="3.30.559.10">
    <property type="entry name" value="Chloramphenicol acetyltransferase-like domain"/>
    <property type="match status" value="2"/>
</dbReference>
<dbReference type="InterPro" id="IPR010071">
    <property type="entry name" value="AA_adenyl_dom"/>
</dbReference>
<comment type="caution">
    <text evidence="5">The sequence shown here is derived from an EMBL/GenBank/DDBJ whole genome shotgun (WGS) entry which is preliminary data.</text>
</comment>
<evidence type="ECO:0000256" key="1">
    <source>
        <dbReference type="ARBA" id="ARBA00001957"/>
    </source>
</evidence>
<dbReference type="InterPro" id="IPR020806">
    <property type="entry name" value="PKS_PP-bd"/>
</dbReference>
<keyword evidence="3" id="KW-0597">Phosphoprotein</keyword>
<dbReference type="PANTHER" id="PTHR45527:SF1">
    <property type="entry name" value="FATTY ACID SYNTHASE"/>
    <property type="match status" value="1"/>
</dbReference>
<dbReference type="GO" id="GO:0003824">
    <property type="term" value="F:catalytic activity"/>
    <property type="evidence" value="ECO:0007669"/>
    <property type="project" value="InterPro"/>
</dbReference>